<reference evidence="5 6" key="1">
    <citation type="submission" date="2023-07" db="EMBL/GenBank/DDBJ databases">
        <title>Genomic Encyclopedia of Type Strains, Phase IV (KMG-IV): sequencing the most valuable type-strain genomes for metagenomic binning, comparative biology and taxonomic classification.</title>
        <authorList>
            <person name="Goeker M."/>
        </authorList>
    </citation>
    <scope>NUCLEOTIDE SEQUENCE [LARGE SCALE GENOMIC DNA]</scope>
    <source>
        <strain evidence="5 6">DSM 19092</strain>
    </source>
</reference>
<gene>
    <name evidence="5" type="ORF">J2S06_003080</name>
</gene>
<proteinExistence type="predicted"/>
<dbReference type="Proteomes" id="UP001225646">
    <property type="component" value="Unassembled WGS sequence"/>
</dbReference>
<dbReference type="Pfam" id="PF00005">
    <property type="entry name" value="ABC_tran"/>
    <property type="match status" value="1"/>
</dbReference>
<dbReference type="SUPFAM" id="SSF52540">
    <property type="entry name" value="P-loop containing nucleoside triphosphate hydrolases"/>
    <property type="match status" value="1"/>
</dbReference>
<feature type="domain" description="ABC transporter" evidence="4">
    <location>
        <begin position="2"/>
        <end position="230"/>
    </location>
</feature>
<dbReference type="InterPro" id="IPR003439">
    <property type="entry name" value="ABC_transporter-like_ATP-bd"/>
</dbReference>
<evidence type="ECO:0000259" key="4">
    <source>
        <dbReference type="PROSITE" id="PS50893"/>
    </source>
</evidence>
<organism evidence="5 6">
    <name type="scientific">Aeribacillus alveayuensis</name>
    <dbReference type="NCBI Taxonomy" id="279215"/>
    <lineage>
        <taxon>Bacteria</taxon>
        <taxon>Bacillati</taxon>
        <taxon>Bacillota</taxon>
        <taxon>Bacilli</taxon>
        <taxon>Bacillales</taxon>
        <taxon>Bacillaceae</taxon>
        <taxon>Aeribacillus</taxon>
    </lineage>
</organism>
<dbReference type="CDD" id="cd03230">
    <property type="entry name" value="ABC_DR_subfamily_A"/>
    <property type="match status" value="1"/>
</dbReference>
<evidence type="ECO:0000256" key="3">
    <source>
        <dbReference type="ARBA" id="ARBA00022840"/>
    </source>
</evidence>
<evidence type="ECO:0000256" key="2">
    <source>
        <dbReference type="ARBA" id="ARBA00022741"/>
    </source>
</evidence>
<comment type="caution">
    <text evidence="5">The sequence shown here is derived from an EMBL/GenBank/DDBJ whole genome shotgun (WGS) entry which is preliminary data.</text>
</comment>
<dbReference type="InterPro" id="IPR003593">
    <property type="entry name" value="AAA+_ATPase"/>
</dbReference>
<evidence type="ECO:0000256" key="1">
    <source>
        <dbReference type="ARBA" id="ARBA00022448"/>
    </source>
</evidence>
<dbReference type="GO" id="GO:0005524">
    <property type="term" value="F:ATP binding"/>
    <property type="evidence" value="ECO:0007669"/>
    <property type="project" value="UniProtKB-KW"/>
</dbReference>
<evidence type="ECO:0000313" key="5">
    <source>
        <dbReference type="EMBL" id="MDQ0163948.1"/>
    </source>
</evidence>
<sequence length="239" mass="27243">MLEVQGVTKIYNDVPVVNDISFRIKRGVIYGILGPNGAGKTTLLSMITGLLNPDKGKVLLEGLESYLPEYKRKIGFVSDVINLYDYLTGREYIHFVASLRDVPRKEQELEIERLSKIFQLEHQLDKFIKTYSKGMRQKTAIISALVHQPELLVLDEPFSGLDPIGLKEMKDYLIEYAKRGNSIVFSTHILEIVEKMCEHLMIIHSGRKIVEGNVNQLKSDLKLGDSTDLEHIFYKMISS</sequence>
<accession>A0ABT9VSJ0</accession>
<dbReference type="EMBL" id="JAUSTR010000032">
    <property type="protein sequence ID" value="MDQ0163948.1"/>
    <property type="molecule type" value="Genomic_DNA"/>
</dbReference>
<keyword evidence="3 5" id="KW-0067">ATP-binding</keyword>
<dbReference type="Gene3D" id="3.40.50.300">
    <property type="entry name" value="P-loop containing nucleotide triphosphate hydrolases"/>
    <property type="match status" value="1"/>
</dbReference>
<dbReference type="InterPro" id="IPR027417">
    <property type="entry name" value="P-loop_NTPase"/>
</dbReference>
<keyword evidence="6" id="KW-1185">Reference proteome</keyword>
<dbReference type="PANTHER" id="PTHR42939:SF1">
    <property type="entry name" value="ABC TRANSPORTER ATP-BINDING PROTEIN ALBC-RELATED"/>
    <property type="match status" value="1"/>
</dbReference>
<dbReference type="SMART" id="SM00382">
    <property type="entry name" value="AAA"/>
    <property type="match status" value="1"/>
</dbReference>
<dbReference type="PROSITE" id="PS50893">
    <property type="entry name" value="ABC_TRANSPORTER_2"/>
    <property type="match status" value="1"/>
</dbReference>
<evidence type="ECO:0000313" key="6">
    <source>
        <dbReference type="Proteomes" id="UP001225646"/>
    </source>
</evidence>
<dbReference type="RefSeq" id="WP_419152860.1">
    <property type="nucleotide sequence ID" value="NZ_JAUSTR010000032.1"/>
</dbReference>
<dbReference type="InterPro" id="IPR051782">
    <property type="entry name" value="ABC_Transporter_VariousFunc"/>
</dbReference>
<name>A0ABT9VSJ0_9BACI</name>
<keyword evidence="2" id="KW-0547">Nucleotide-binding</keyword>
<dbReference type="PANTHER" id="PTHR42939">
    <property type="entry name" value="ABC TRANSPORTER ATP-BINDING PROTEIN ALBC-RELATED"/>
    <property type="match status" value="1"/>
</dbReference>
<protein>
    <submittedName>
        <fullName evidence="5">ABC-2 type transport system ATP-binding protein</fullName>
    </submittedName>
</protein>
<keyword evidence="1" id="KW-0813">Transport</keyword>